<dbReference type="EMBL" id="JAENIM010000041">
    <property type="protein sequence ID" value="MBK1791784.1"/>
    <property type="molecule type" value="Genomic_DNA"/>
</dbReference>
<organism evidence="6 7">
    <name type="scientific">Persicirhabdus sediminis</name>
    <dbReference type="NCBI Taxonomy" id="454144"/>
    <lineage>
        <taxon>Bacteria</taxon>
        <taxon>Pseudomonadati</taxon>
        <taxon>Verrucomicrobiota</taxon>
        <taxon>Verrucomicrobiia</taxon>
        <taxon>Verrucomicrobiales</taxon>
        <taxon>Verrucomicrobiaceae</taxon>
        <taxon>Persicirhabdus</taxon>
    </lineage>
</organism>
<keyword evidence="2" id="KW-0378">Hydrolase</keyword>
<keyword evidence="7" id="KW-1185">Reference proteome</keyword>
<dbReference type="InterPro" id="IPR027417">
    <property type="entry name" value="P-loop_NTPase"/>
</dbReference>
<evidence type="ECO:0000256" key="3">
    <source>
        <dbReference type="ARBA" id="ARBA00022840"/>
    </source>
</evidence>
<dbReference type="Pfam" id="PF00271">
    <property type="entry name" value="Helicase_C"/>
    <property type="match status" value="1"/>
</dbReference>
<comment type="caution">
    <text evidence="6">The sequence shown here is derived from an EMBL/GenBank/DDBJ whole genome shotgun (WGS) entry which is preliminary data.</text>
</comment>
<keyword evidence="1" id="KW-0547">Nucleotide-binding</keyword>
<reference evidence="6" key="1">
    <citation type="submission" date="2021-01" db="EMBL/GenBank/DDBJ databases">
        <title>Modified the classification status of verrucomicrobia.</title>
        <authorList>
            <person name="Feng X."/>
        </authorList>
    </citation>
    <scope>NUCLEOTIDE SEQUENCE</scope>
    <source>
        <strain evidence="6">_KCTC 22039</strain>
    </source>
</reference>
<evidence type="ECO:0000259" key="5">
    <source>
        <dbReference type="PROSITE" id="PS51194"/>
    </source>
</evidence>
<dbReference type="GO" id="GO:0016787">
    <property type="term" value="F:hydrolase activity"/>
    <property type="evidence" value="ECO:0007669"/>
    <property type="project" value="UniProtKB-KW"/>
</dbReference>
<dbReference type="GO" id="GO:0005524">
    <property type="term" value="F:ATP binding"/>
    <property type="evidence" value="ECO:0007669"/>
    <property type="project" value="UniProtKB-KW"/>
</dbReference>
<evidence type="ECO:0000256" key="1">
    <source>
        <dbReference type="ARBA" id="ARBA00022741"/>
    </source>
</evidence>
<evidence type="ECO:0000256" key="4">
    <source>
        <dbReference type="SAM" id="MobiDB-lite"/>
    </source>
</evidence>
<sequence length="198" mass="22354">MSENSPAIYEAFDHQKLDLLIHLINETSQLENVLIFCRTKESLHALTADLNHAELDADSVHSGKKPELRDRTLAAFAAGETRILCTTEAVAQNLNIEGVQHIVYYESPEQPKYFVKNAETLAQLDGQLITIVSQSDSNWRKQMTKVFGAQLPLTQAESFSYDKQPKKLIHARPHSSNPKGTRKKPLQNKKPKLRKPGR</sequence>
<feature type="compositionally biased region" description="Basic residues" evidence="4">
    <location>
        <begin position="180"/>
        <end position="198"/>
    </location>
</feature>
<keyword evidence="3" id="KW-0067">ATP-binding</keyword>
<dbReference type="RefSeq" id="WP_200311803.1">
    <property type="nucleotide sequence ID" value="NZ_JAENIM010000041.1"/>
</dbReference>
<dbReference type="SUPFAM" id="SSF52540">
    <property type="entry name" value="P-loop containing nucleoside triphosphate hydrolases"/>
    <property type="match status" value="1"/>
</dbReference>
<evidence type="ECO:0000256" key="2">
    <source>
        <dbReference type="ARBA" id="ARBA00022801"/>
    </source>
</evidence>
<gene>
    <name evidence="6" type="ORF">JIN82_11535</name>
</gene>
<evidence type="ECO:0000313" key="7">
    <source>
        <dbReference type="Proteomes" id="UP000624703"/>
    </source>
</evidence>
<feature type="region of interest" description="Disordered" evidence="4">
    <location>
        <begin position="162"/>
        <end position="198"/>
    </location>
</feature>
<dbReference type="PANTHER" id="PTHR24031">
    <property type="entry name" value="RNA HELICASE"/>
    <property type="match status" value="1"/>
</dbReference>
<evidence type="ECO:0000313" key="6">
    <source>
        <dbReference type="EMBL" id="MBK1791784.1"/>
    </source>
</evidence>
<dbReference type="AlphaFoldDB" id="A0A8J7MDH5"/>
<name>A0A8J7MDH5_9BACT</name>
<dbReference type="Proteomes" id="UP000624703">
    <property type="component" value="Unassembled WGS sequence"/>
</dbReference>
<feature type="domain" description="Helicase C-terminal" evidence="5">
    <location>
        <begin position="16"/>
        <end position="169"/>
    </location>
</feature>
<dbReference type="InterPro" id="IPR001650">
    <property type="entry name" value="Helicase_C-like"/>
</dbReference>
<protein>
    <recommendedName>
        <fullName evidence="5">Helicase C-terminal domain-containing protein</fullName>
    </recommendedName>
</protein>
<dbReference type="Gene3D" id="3.40.50.300">
    <property type="entry name" value="P-loop containing nucleotide triphosphate hydrolases"/>
    <property type="match status" value="1"/>
</dbReference>
<proteinExistence type="predicted"/>
<accession>A0A8J7MDH5</accession>
<dbReference type="PROSITE" id="PS51194">
    <property type="entry name" value="HELICASE_CTER"/>
    <property type="match status" value="1"/>
</dbReference>